<dbReference type="OrthoDB" id="5828215at2759"/>
<gene>
    <name evidence="1" type="ORF">Tcan_00451</name>
</gene>
<feature type="non-terminal residue" evidence="1">
    <location>
        <position position="1"/>
    </location>
</feature>
<organism evidence="1 2">
    <name type="scientific">Toxocara canis</name>
    <name type="common">Canine roundworm</name>
    <dbReference type="NCBI Taxonomy" id="6265"/>
    <lineage>
        <taxon>Eukaryota</taxon>
        <taxon>Metazoa</taxon>
        <taxon>Ecdysozoa</taxon>
        <taxon>Nematoda</taxon>
        <taxon>Chromadorea</taxon>
        <taxon>Rhabditida</taxon>
        <taxon>Spirurina</taxon>
        <taxon>Ascaridomorpha</taxon>
        <taxon>Ascaridoidea</taxon>
        <taxon>Toxocaridae</taxon>
        <taxon>Toxocara</taxon>
    </lineage>
</organism>
<reference evidence="1 2" key="1">
    <citation type="submission" date="2014-11" db="EMBL/GenBank/DDBJ databases">
        <title>Genetic blueprint of the zoonotic pathogen Toxocara canis.</title>
        <authorList>
            <person name="Zhu X.-Q."/>
            <person name="Korhonen P.K."/>
            <person name="Cai H."/>
            <person name="Young N.D."/>
            <person name="Nejsum P."/>
            <person name="von Samson-Himmelstjerna G."/>
            <person name="Boag P.R."/>
            <person name="Tan P."/>
            <person name="Li Q."/>
            <person name="Min J."/>
            <person name="Yang Y."/>
            <person name="Wang X."/>
            <person name="Fang X."/>
            <person name="Hall R.S."/>
            <person name="Hofmann A."/>
            <person name="Sternberg P.W."/>
            <person name="Jex A.R."/>
            <person name="Gasser R.B."/>
        </authorList>
    </citation>
    <scope>NUCLEOTIDE SEQUENCE [LARGE SCALE GENOMIC DNA]</scope>
    <source>
        <strain evidence="1">PN_DK_2014</strain>
    </source>
</reference>
<protein>
    <submittedName>
        <fullName evidence="1">Uncharacterized protein</fullName>
    </submittedName>
</protein>
<evidence type="ECO:0000313" key="1">
    <source>
        <dbReference type="EMBL" id="KHN77645.1"/>
    </source>
</evidence>
<name>A0A0B2V9G7_TOXCA</name>
<dbReference type="EMBL" id="JPKZ01002259">
    <property type="protein sequence ID" value="KHN77645.1"/>
    <property type="molecule type" value="Genomic_DNA"/>
</dbReference>
<comment type="caution">
    <text evidence="1">The sequence shown here is derived from an EMBL/GenBank/DDBJ whole genome shotgun (WGS) entry which is preliminary data.</text>
</comment>
<sequence length="109" mass="12747">EEQQRRRSAVFIGVEEAFGPPQQRHERDVESMAEILDELNFDGVPVEAYRMGVFNPEKHRPFKVVFSNSHDAAQVFRQSYMLKLSPQFSSVYIRPSYTAALRKELFPKR</sequence>
<dbReference type="Proteomes" id="UP000031036">
    <property type="component" value="Unassembled WGS sequence"/>
</dbReference>
<dbReference type="AlphaFoldDB" id="A0A0B2V9G7"/>
<evidence type="ECO:0000313" key="2">
    <source>
        <dbReference type="Proteomes" id="UP000031036"/>
    </source>
</evidence>
<keyword evidence="2" id="KW-1185">Reference proteome</keyword>
<proteinExistence type="predicted"/>
<accession>A0A0B2V9G7</accession>
<feature type="non-terminal residue" evidence="1">
    <location>
        <position position="109"/>
    </location>
</feature>